<reference evidence="2 3" key="1">
    <citation type="journal article" date="2014" name="Appl. Environ. Microbiol.">
        <title>Insights into the Microbial Degradation of Rubber and Gutta-Percha by Analysis of the Complete Genome of Nocardia nova SH22a.</title>
        <authorList>
            <person name="Luo Q."/>
            <person name="Hiessl S."/>
            <person name="Poehlein A."/>
            <person name="Daniel R."/>
            <person name="Steinbuchel A."/>
        </authorList>
    </citation>
    <scope>NUCLEOTIDE SEQUENCE [LARGE SCALE GENOMIC DNA]</scope>
    <source>
        <strain evidence="2">SH22a</strain>
    </source>
</reference>
<dbReference type="AlphaFoldDB" id="W5TPB7"/>
<dbReference type="EMBL" id="CP006850">
    <property type="protein sequence ID" value="AHH20788.1"/>
    <property type="molecule type" value="Genomic_DNA"/>
</dbReference>
<evidence type="ECO:0000313" key="3">
    <source>
        <dbReference type="Proteomes" id="UP000019150"/>
    </source>
</evidence>
<dbReference type="PATRIC" id="fig|1415166.3.peg.6190"/>
<dbReference type="STRING" id="1415166.NONO_c60120"/>
<sequence>MTSNEEQRHAEIIEVDGGRMLIHGREPLDEASRAAVLEVARSAKALVDAARPTDEQMRKWSDKLAGMPTKGLGAQFLAGRLLRELEAERARHAETEAKYQECEAHLTTALDHIDKQAVPQPDTTRIEQALVIAWDDGNATGLDGWTGPGRGAGDVDDEAIRRRNRSLRKLLTELAQPASVPPPVTVGYLVGWQDDDSQVRVELDEEENIVSGASTNAYAYIGDAREFVAELGPSDPDTQFKVYGLREMPNA</sequence>
<organism evidence="2 3">
    <name type="scientific">Nocardia nova SH22a</name>
    <dbReference type="NCBI Taxonomy" id="1415166"/>
    <lineage>
        <taxon>Bacteria</taxon>
        <taxon>Bacillati</taxon>
        <taxon>Actinomycetota</taxon>
        <taxon>Actinomycetes</taxon>
        <taxon>Mycobacteriales</taxon>
        <taxon>Nocardiaceae</taxon>
        <taxon>Nocardia</taxon>
    </lineage>
</organism>
<accession>W5TPB7</accession>
<proteinExistence type="predicted"/>
<dbReference type="HOGENOM" id="CLU_1106264_0_0_11"/>
<dbReference type="OrthoDB" id="10017792at2"/>
<evidence type="ECO:0000313" key="2">
    <source>
        <dbReference type="EMBL" id="AHH20788.1"/>
    </source>
</evidence>
<evidence type="ECO:0000256" key="1">
    <source>
        <dbReference type="SAM" id="Coils"/>
    </source>
</evidence>
<keyword evidence="3" id="KW-1185">Reference proteome</keyword>
<dbReference type="RefSeq" id="WP_025352136.1">
    <property type="nucleotide sequence ID" value="NZ_CP006850.1"/>
</dbReference>
<name>W5TPB7_9NOCA</name>
<protein>
    <submittedName>
        <fullName evidence="2">Uncharacterized protein</fullName>
    </submittedName>
</protein>
<feature type="coiled-coil region" evidence="1">
    <location>
        <begin position="78"/>
        <end position="105"/>
    </location>
</feature>
<gene>
    <name evidence="2" type="ORF">NONO_c60120</name>
</gene>
<dbReference type="KEGG" id="nno:NONO_c60120"/>
<dbReference type="Proteomes" id="UP000019150">
    <property type="component" value="Chromosome"/>
</dbReference>
<keyword evidence="1" id="KW-0175">Coiled coil</keyword>